<reference evidence="1 2" key="1">
    <citation type="submission" date="2020-05" db="EMBL/GenBank/DDBJ databases">
        <title>MicrobeNet Type strains.</title>
        <authorList>
            <person name="Nicholson A.C."/>
        </authorList>
    </citation>
    <scope>NUCLEOTIDE SEQUENCE [LARGE SCALE GENOMIC DNA]</scope>
    <source>
        <strain evidence="1 2">ATCC 700815</strain>
    </source>
</reference>
<dbReference type="RefSeq" id="WP_151022384.1">
    <property type="nucleotide sequence ID" value="NZ_BAAAEB010000068.1"/>
</dbReference>
<protein>
    <submittedName>
        <fullName evidence="1">Uncharacterized protein</fullName>
    </submittedName>
</protein>
<gene>
    <name evidence="1" type="ORF">HLB16_14450</name>
</gene>
<sequence length="131" mass="15335">MRNEWLDRDLLRSPVYFTLCTNAAQFHAELRSMKVPRDTWPNFLTTARADATAHFFNNPAKDVCCIVCIHPDKDRDQIEIAGLLVHEAVHIWQETRDLIGERNPSPEFEAYAVQSISQRLMWEYRRQVFGS</sequence>
<organism evidence="1 2">
    <name type="scientific">Cupriavidus gilardii</name>
    <dbReference type="NCBI Taxonomy" id="82541"/>
    <lineage>
        <taxon>Bacteria</taxon>
        <taxon>Pseudomonadati</taxon>
        <taxon>Pseudomonadota</taxon>
        <taxon>Betaproteobacteria</taxon>
        <taxon>Burkholderiales</taxon>
        <taxon>Burkholderiaceae</taxon>
        <taxon>Cupriavidus</taxon>
    </lineage>
</organism>
<dbReference type="AlphaFoldDB" id="A0A849BD93"/>
<comment type="caution">
    <text evidence="1">The sequence shown here is derived from an EMBL/GenBank/DDBJ whole genome shotgun (WGS) entry which is preliminary data.</text>
</comment>
<proteinExistence type="predicted"/>
<evidence type="ECO:0000313" key="1">
    <source>
        <dbReference type="EMBL" id="NNH12074.1"/>
    </source>
</evidence>
<name>A0A849BD93_9BURK</name>
<dbReference type="EMBL" id="JABEMD010000023">
    <property type="protein sequence ID" value="NNH12074.1"/>
    <property type="molecule type" value="Genomic_DNA"/>
</dbReference>
<accession>A0A849BD93</accession>
<evidence type="ECO:0000313" key="2">
    <source>
        <dbReference type="Proteomes" id="UP000542973"/>
    </source>
</evidence>
<dbReference type="Proteomes" id="UP000542973">
    <property type="component" value="Unassembled WGS sequence"/>
</dbReference>